<evidence type="ECO:0000256" key="3">
    <source>
        <dbReference type="ARBA" id="ARBA00011738"/>
    </source>
</evidence>
<evidence type="ECO:0000256" key="1">
    <source>
        <dbReference type="ARBA" id="ARBA00001933"/>
    </source>
</evidence>
<dbReference type="Proteomes" id="UP000296216">
    <property type="component" value="Chromosome"/>
</dbReference>
<evidence type="ECO:0000313" key="14">
    <source>
        <dbReference type="Proteomes" id="UP000323075"/>
    </source>
</evidence>
<gene>
    <name evidence="11" type="primary">pabC</name>
    <name evidence="11" type="synonym">ilvE1</name>
    <name evidence="12" type="ORF">APQ99_01373</name>
    <name evidence="11" type="ORF">HBSAL_02450</name>
</gene>
<evidence type="ECO:0000256" key="5">
    <source>
        <dbReference type="ARBA" id="ARBA00022909"/>
    </source>
</evidence>
<dbReference type="InterPro" id="IPR050571">
    <property type="entry name" value="Class-IV_PLP-Dep_Aminotrnsfr"/>
</dbReference>
<dbReference type="InterPro" id="IPR036038">
    <property type="entry name" value="Aminotransferase-like"/>
</dbReference>
<dbReference type="Proteomes" id="UP000323075">
    <property type="component" value="Unassembled WGS sequence"/>
</dbReference>
<dbReference type="EMBL" id="CP038631">
    <property type="protein sequence ID" value="QCC44219.1"/>
    <property type="molecule type" value="Genomic_DNA"/>
</dbReference>
<dbReference type="GeneID" id="68693314"/>
<dbReference type="InterPro" id="IPR001544">
    <property type="entry name" value="Aminotrans_IV"/>
</dbReference>
<dbReference type="GO" id="GO:0008696">
    <property type="term" value="F:4-amino-4-deoxychorismate lyase activity"/>
    <property type="evidence" value="ECO:0007669"/>
    <property type="project" value="UniProtKB-EC"/>
</dbReference>
<dbReference type="SUPFAM" id="SSF56752">
    <property type="entry name" value="D-aminoacid aminotransferase-like PLP-dependent enzymes"/>
    <property type="match status" value="1"/>
</dbReference>
<dbReference type="Gene3D" id="3.20.10.10">
    <property type="entry name" value="D-amino Acid Aminotransferase, subunit A, domain 2"/>
    <property type="match status" value="1"/>
</dbReference>
<keyword evidence="12" id="KW-0808">Transferase</keyword>
<keyword evidence="6 11" id="KW-0456">Lyase</keyword>
<evidence type="ECO:0000256" key="6">
    <source>
        <dbReference type="ARBA" id="ARBA00023239"/>
    </source>
</evidence>
<keyword evidence="12" id="KW-0032">Aminotransferase</keyword>
<reference evidence="12 14" key="2">
    <citation type="submission" date="2019-07" db="EMBL/GenBank/DDBJ databases">
        <title>Genomic Encyclopedia of Archaeal and Bacterial Type Strains, Phase II (KMG-II): from individual species to whole genera.</title>
        <authorList>
            <person name="Goeker M."/>
        </authorList>
    </citation>
    <scope>NUCLEOTIDE SEQUENCE [LARGE SCALE GENOMIC DNA]</scope>
    <source>
        <strain evidence="12 14">DSM 3754</strain>
    </source>
</reference>
<dbReference type="EC" id="4.1.3.38" evidence="8"/>
<keyword evidence="4" id="KW-0663">Pyridoxal phosphate</keyword>
<dbReference type="FunFam" id="3.20.10.10:FF:000002">
    <property type="entry name" value="D-alanine aminotransferase"/>
    <property type="match status" value="1"/>
</dbReference>
<dbReference type="GO" id="GO:0008652">
    <property type="term" value="P:amino acid biosynthetic process"/>
    <property type="evidence" value="ECO:0007669"/>
    <property type="project" value="UniProtKB-ARBA"/>
</dbReference>
<dbReference type="InterPro" id="IPR043131">
    <property type="entry name" value="BCAT-like_N"/>
</dbReference>
<dbReference type="PANTHER" id="PTHR42743:SF11">
    <property type="entry name" value="AMINODEOXYCHORISMATE LYASE"/>
    <property type="match status" value="1"/>
</dbReference>
<dbReference type="GO" id="GO:0046656">
    <property type="term" value="P:folic acid biosynthetic process"/>
    <property type="evidence" value="ECO:0007669"/>
    <property type="project" value="UniProtKB-KW"/>
</dbReference>
<accession>A0A4D6GR79</accession>
<dbReference type="Pfam" id="PF01063">
    <property type="entry name" value="Aminotran_4"/>
    <property type="match status" value="1"/>
</dbReference>
<evidence type="ECO:0000256" key="7">
    <source>
        <dbReference type="ARBA" id="ARBA00035633"/>
    </source>
</evidence>
<dbReference type="InterPro" id="IPR017824">
    <property type="entry name" value="Aminodeoxychorismate_lyase_IV"/>
</dbReference>
<dbReference type="InterPro" id="IPR018300">
    <property type="entry name" value="Aminotrans_IV_CS"/>
</dbReference>
<dbReference type="GO" id="GO:0008483">
    <property type="term" value="F:transaminase activity"/>
    <property type="evidence" value="ECO:0007669"/>
    <property type="project" value="UniProtKB-KW"/>
</dbReference>
<comment type="cofactor">
    <cofactor evidence="1">
        <name>pyridoxal 5'-phosphate</name>
        <dbReference type="ChEBI" id="CHEBI:597326"/>
    </cofactor>
</comment>
<comment type="pathway">
    <text evidence="7">Cofactor biosynthesis; tetrahydrofolate biosynthesis; 4-aminobenzoate from chorismate: step 2/2.</text>
</comment>
<evidence type="ECO:0000256" key="9">
    <source>
        <dbReference type="ARBA" id="ARBA00049529"/>
    </source>
</evidence>
<dbReference type="InterPro" id="IPR043132">
    <property type="entry name" value="BCAT-like_C"/>
</dbReference>
<reference evidence="11" key="3">
    <citation type="journal article" name="MicrobiologyOpen">
        <title>Whole-genome comparison between the type strain of Halobacterium salinarum (DSM 3754(T)) and the laboratory strains R1 and NRC-1.</title>
        <authorList>
            <person name="Pfeiffer F."/>
            <person name="Losensky G."/>
            <person name="Marchfelder A."/>
            <person name="Habermann B."/>
            <person name="Dyall-Smith M."/>
        </authorList>
    </citation>
    <scope>NUCLEOTIDE SEQUENCE</scope>
    <source>
        <strain evidence="11">91-R6</strain>
    </source>
</reference>
<keyword evidence="5" id="KW-0289">Folate biosynthesis</keyword>
<dbReference type="CDD" id="cd01559">
    <property type="entry name" value="ADCL_like"/>
    <property type="match status" value="1"/>
</dbReference>
<protein>
    <recommendedName>
        <fullName evidence="8">aminodeoxychorismate lyase</fullName>
        <ecNumber evidence="8">4.1.3.38</ecNumber>
    </recommendedName>
</protein>
<comment type="similarity">
    <text evidence="2 10">Belongs to the class-IV pyridoxal-phosphate-dependent aminotransferase family.</text>
</comment>
<dbReference type="EMBL" id="VRYN01000002">
    <property type="protein sequence ID" value="TYO76732.1"/>
    <property type="molecule type" value="Genomic_DNA"/>
</dbReference>
<comment type="subunit">
    <text evidence="3">Homodimer.</text>
</comment>
<evidence type="ECO:0000313" key="12">
    <source>
        <dbReference type="EMBL" id="TYO76732.1"/>
    </source>
</evidence>
<dbReference type="AlphaFoldDB" id="A0A4D6GR79"/>
<organism evidence="11 13">
    <name type="scientific">Halobacterium salinarum (strain ATCC 33171 / DSM 3754 / JCM 8978 / NBRC 102687 / NCIMB 764 / 91-R6)</name>
    <dbReference type="NCBI Taxonomy" id="2597657"/>
    <lineage>
        <taxon>Archaea</taxon>
        <taxon>Methanobacteriati</taxon>
        <taxon>Methanobacteriota</taxon>
        <taxon>Stenosarchaea group</taxon>
        <taxon>Halobacteria</taxon>
        <taxon>Halobacteriales</taxon>
        <taxon>Halobacteriaceae</taxon>
        <taxon>Halobacterium</taxon>
    </lineage>
</organism>
<reference evidence="11 13" key="1">
    <citation type="journal article" date="2019" name="Microbiol. Resour. Announc.">
        <title>The Genome Sequence of the Halobacterium salinarum Type Strain Is Closely Related to That of Laboratory Strains NRC-1 and R1.</title>
        <authorList>
            <person name="Pfeiffer F."/>
            <person name="Marchfelder A."/>
            <person name="Habermann B."/>
            <person name="Dyall-Smith M.L."/>
        </authorList>
    </citation>
    <scope>NUCLEOTIDE SEQUENCE [LARGE SCALE GENOMIC DNA]</scope>
    <source>
        <strain evidence="11">91-R6</strain>
        <strain evidence="13">ATCC 33171 / DSM 3754 / JCM 8978 / NBRC 102687 / NCIMB 764 / 91-R6</strain>
    </source>
</reference>
<dbReference type="RefSeq" id="WP_010902239.1">
    <property type="nucleotide sequence ID" value="NZ_VRYN01000002.1"/>
</dbReference>
<evidence type="ECO:0000256" key="2">
    <source>
        <dbReference type="ARBA" id="ARBA00009320"/>
    </source>
</evidence>
<evidence type="ECO:0000313" key="13">
    <source>
        <dbReference type="Proteomes" id="UP000296216"/>
    </source>
</evidence>
<name>A0A4D6GR79_HALS9</name>
<dbReference type="GO" id="GO:0030170">
    <property type="term" value="F:pyridoxal phosphate binding"/>
    <property type="evidence" value="ECO:0007669"/>
    <property type="project" value="InterPro"/>
</dbReference>
<proteinExistence type="inferred from homology"/>
<comment type="catalytic activity">
    <reaction evidence="9">
        <text>4-amino-4-deoxychorismate = 4-aminobenzoate + pyruvate + H(+)</text>
        <dbReference type="Rhea" id="RHEA:16201"/>
        <dbReference type="ChEBI" id="CHEBI:15361"/>
        <dbReference type="ChEBI" id="CHEBI:15378"/>
        <dbReference type="ChEBI" id="CHEBI:17836"/>
        <dbReference type="ChEBI" id="CHEBI:58406"/>
        <dbReference type="EC" id="4.1.3.38"/>
    </reaction>
</comment>
<dbReference type="PANTHER" id="PTHR42743">
    <property type="entry name" value="AMINO-ACID AMINOTRANSFERASE"/>
    <property type="match status" value="1"/>
</dbReference>
<evidence type="ECO:0000256" key="10">
    <source>
        <dbReference type="RuleBase" id="RU004106"/>
    </source>
</evidence>
<evidence type="ECO:0000256" key="8">
    <source>
        <dbReference type="ARBA" id="ARBA00035676"/>
    </source>
</evidence>
<evidence type="ECO:0000313" key="11">
    <source>
        <dbReference type="EMBL" id="QCC44219.1"/>
    </source>
</evidence>
<dbReference type="Gene3D" id="3.30.470.10">
    <property type="match status" value="1"/>
</dbReference>
<dbReference type="PROSITE" id="PS00770">
    <property type="entry name" value="AA_TRANSFER_CLASS_4"/>
    <property type="match status" value="1"/>
</dbReference>
<sequence>MRYHVNGALVDAADATVSVRDRGFQYGDAAFETMRAYGGQTFAWTAHYRRLQATCDSLGIDHGLSEAALRGRVHETLAANDLADAYVRLSITRGVQDGRLTPRDTTDPTVVVVVDALPRGGVDGDPVWSMPATVETTTVTQHRDTTIPSTAKTHNYLPGVLARRDIAADADEALFVTPDGHLTEGAASNLFFVADGTLYTPSGDLDVLPGITRWAVAELAAEHGLTVHTGAYTPSRLYDADEAFLTNTTWEVRPIARVDDATYDTCRIGAALASAYNAEIERRHY</sequence>
<evidence type="ECO:0000256" key="4">
    <source>
        <dbReference type="ARBA" id="ARBA00022898"/>
    </source>
</evidence>